<name>A0A8X6L3W2_TRICU</name>
<proteinExistence type="predicted"/>
<evidence type="ECO:0000313" key="3">
    <source>
        <dbReference type="Proteomes" id="UP000887116"/>
    </source>
</evidence>
<accession>A0A8X6L3W2</accession>
<evidence type="ECO:0000256" key="1">
    <source>
        <dbReference type="SAM" id="MobiDB-lite"/>
    </source>
</evidence>
<feature type="compositionally biased region" description="Basic and acidic residues" evidence="1">
    <location>
        <begin position="1"/>
        <end position="25"/>
    </location>
</feature>
<feature type="region of interest" description="Disordered" evidence="1">
    <location>
        <begin position="1"/>
        <end position="29"/>
    </location>
</feature>
<comment type="caution">
    <text evidence="2">The sequence shown here is derived from an EMBL/GenBank/DDBJ whole genome shotgun (WGS) entry which is preliminary data.</text>
</comment>
<reference evidence="2" key="1">
    <citation type="submission" date="2020-07" db="EMBL/GenBank/DDBJ databases">
        <title>Multicomponent nature underlies the extraordinary mechanical properties of spider dragline silk.</title>
        <authorList>
            <person name="Kono N."/>
            <person name="Nakamura H."/>
            <person name="Mori M."/>
            <person name="Yoshida Y."/>
            <person name="Ohtoshi R."/>
            <person name="Malay A.D."/>
            <person name="Moran D.A.P."/>
            <person name="Tomita M."/>
            <person name="Numata K."/>
            <person name="Arakawa K."/>
        </authorList>
    </citation>
    <scope>NUCLEOTIDE SEQUENCE</scope>
</reference>
<dbReference type="AlphaFoldDB" id="A0A8X6L3W2"/>
<organism evidence="2 3">
    <name type="scientific">Trichonephila clavata</name>
    <name type="common">Joro spider</name>
    <name type="synonym">Nephila clavata</name>
    <dbReference type="NCBI Taxonomy" id="2740835"/>
    <lineage>
        <taxon>Eukaryota</taxon>
        <taxon>Metazoa</taxon>
        <taxon>Ecdysozoa</taxon>
        <taxon>Arthropoda</taxon>
        <taxon>Chelicerata</taxon>
        <taxon>Arachnida</taxon>
        <taxon>Araneae</taxon>
        <taxon>Araneomorphae</taxon>
        <taxon>Entelegynae</taxon>
        <taxon>Araneoidea</taxon>
        <taxon>Nephilidae</taxon>
        <taxon>Trichonephila</taxon>
    </lineage>
</organism>
<dbReference type="Proteomes" id="UP000887116">
    <property type="component" value="Unassembled WGS sequence"/>
</dbReference>
<sequence>MPIERTTLEAETQRDLNGKEHRPDGKGWFPMNPSFRKEGGFPSLKMLRKWEGVDFPNTRVVLQPTSFLTFQHLRNQKDTTPVMSCWPLKECDLNLNSEITLNLIFFVAYVDPLLMHLSFLVSIEKV</sequence>
<protein>
    <submittedName>
        <fullName evidence="2">Uncharacterized protein</fullName>
    </submittedName>
</protein>
<keyword evidence="3" id="KW-1185">Reference proteome</keyword>
<evidence type="ECO:0000313" key="2">
    <source>
        <dbReference type="EMBL" id="GFQ94471.1"/>
    </source>
</evidence>
<gene>
    <name evidence="2" type="ORF">TNCT_301681</name>
</gene>
<dbReference type="EMBL" id="BMAO01014363">
    <property type="protein sequence ID" value="GFQ94471.1"/>
    <property type="molecule type" value="Genomic_DNA"/>
</dbReference>